<evidence type="ECO:0000256" key="5">
    <source>
        <dbReference type="SAM" id="MobiDB-lite"/>
    </source>
</evidence>
<evidence type="ECO:0000313" key="9">
    <source>
        <dbReference type="Proteomes" id="UP000664521"/>
    </source>
</evidence>
<feature type="transmembrane region" description="Helical" evidence="6">
    <location>
        <begin position="79"/>
        <end position="104"/>
    </location>
</feature>
<evidence type="ECO:0000256" key="4">
    <source>
        <dbReference type="ARBA" id="ARBA00023136"/>
    </source>
</evidence>
<dbReference type="InterPro" id="IPR020846">
    <property type="entry name" value="MFS_dom"/>
</dbReference>
<feature type="transmembrane region" description="Helical" evidence="6">
    <location>
        <begin position="172"/>
        <end position="193"/>
    </location>
</feature>
<gene>
    <name evidence="8" type="ORF">HETSPECPRED_009211</name>
</gene>
<feature type="compositionally biased region" description="Polar residues" evidence="5">
    <location>
        <begin position="32"/>
        <end position="66"/>
    </location>
</feature>
<feature type="transmembrane region" description="Helical" evidence="6">
    <location>
        <begin position="146"/>
        <end position="166"/>
    </location>
</feature>
<comment type="subcellular location">
    <subcellularLocation>
        <location evidence="1">Membrane</location>
        <topology evidence="1">Multi-pass membrane protein</topology>
    </subcellularLocation>
</comment>
<feature type="transmembrane region" description="Helical" evidence="6">
    <location>
        <begin position="116"/>
        <end position="139"/>
    </location>
</feature>
<evidence type="ECO:0000256" key="2">
    <source>
        <dbReference type="ARBA" id="ARBA00022692"/>
    </source>
</evidence>
<evidence type="ECO:0000259" key="7">
    <source>
        <dbReference type="PROSITE" id="PS50850"/>
    </source>
</evidence>
<feature type="transmembrane region" description="Helical" evidence="6">
    <location>
        <begin position="307"/>
        <end position="326"/>
    </location>
</feature>
<sequence length="552" mass="59852">MSITTTHAKPLTEDQYPYHGGLESGIELPSRSPESAKTLQPVSDHQNSDGTLSSSRDAQSKSQLSTKSREVKLSRLRSTLIIITLAGVSFLNTMGSGLLTVALPRIATDIGLQESLLLWPASVYALAAGCLLLIFGAVADVVGAKVVWVTGSFFYVLFSLAVGLSQTGIQMIMFRTFLGIAISMCLPTAVSLTTNTFARGQWRNMAFASIGMGQPIGYSVGLVLGGVFTDTIGWRWGFYISAIINSLISVCAIWVLPSVSRFSEKPWKRRLIEDIDWIGALILSVALGILLYVLAMTTSSYHRLSDVQNILLLVVSVLGLVAFPFYMNYREKNRKPAIIPNRLWRNASFTSICIAVFFCWAAFNAFQYFSTLYFQRVLSLSALQTSIRFLPMTVVGLAVNILTGFLIARIQVRTLVVVSAILTLPASVLMATVHTDWSYWRASFWAMLLSPVHPDVLFTVSNIIISNAYPGEEQSLAGGVFNQVSQIGNSVGLAVTAAIAASVTEHSAATGADALLQGYRSVFWTVFAAMAVVVVVAFFGLKKGGLVGSKED</sequence>
<keyword evidence="3 6" id="KW-1133">Transmembrane helix</keyword>
<evidence type="ECO:0000256" key="6">
    <source>
        <dbReference type="SAM" id="Phobius"/>
    </source>
</evidence>
<protein>
    <recommendedName>
        <fullName evidence="7">Major facilitator superfamily (MFS) profile domain-containing protein</fullName>
    </recommendedName>
</protein>
<organism evidence="8 9">
    <name type="scientific">Heterodermia speciosa</name>
    <dbReference type="NCBI Taxonomy" id="116794"/>
    <lineage>
        <taxon>Eukaryota</taxon>
        <taxon>Fungi</taxon>
        <taxon>Dikarya</taxon>
        <taxon>Ascomycota</taxon>
        <taxon>Pezizomycotina</taxon>
        <taxon>Lecanoromycetes</taxon>
        <taxon>OSLEUM clade</taxon>
        <taxon>Lecanoromycetidae</taxon>
        <taxon>Caliciales</taxon>
        <taxon>Physciaceae</taxon>
        <taxon>Heterodermia</taxon>
    </lineage>
</organism>
<dbReference type="EMBL" id="CAJPDS010000074">
    <property type="protein sequence ID" value="CAF9934381.1"/>
    <property type="molecule type" value="Genomic_DNA"/>
</dbReference>
<dbReference type="Gene3D" id="1.20.1250.20">
    <property type="entry name" value="MFS general substrate transporter like domains"/>
    <property type="match status" value="2"/>
</dbReference>
<dbReference type="AlphaFoldDB" id="A0A8H3G184"/>
<feature type="transmembrane region" description="Helical" evidence="6">
    <location>
        <begin position="205"/>
        <end position="224"/>
    </location>
</feature>
<feature type="transmembrane region" description="Helical" evidence="6">
    <location>
        <begin position="415"/>
        <end position="433"/>
    </location>
</feature>
<dbReference type="PROSITE" id="PS50850">
    <property type="entry name" value="MFS"/>
    <property type="match status" value="1"/>
</dbReference>
<feature type="transmembrane region" description="Helical" evidence="6">
    <location>
        <begin position="522"/>
        <end position="541"/>
    </location>
</feature>
<comment type="caution">
    <text evidence="8">The sequence shown here is derived from an EMBL/GenBank/DDBJ whole genome shotgun (WGS) entry which is preliminary data.</text>
</comment>
<feature type="region of interest" description="Disordered" evidence="5">
    <location>
        <begin position="1"/>
        <end position="66"/>
    </location>
</feature>
<dbReference type="PANTHER" id="PTHR42718:SF10">
    <property type="entry name" value="TRANSPORTER, PUTATIVE (AFU_ORTHOLOGUE AFUA_8G06760)-RELATED"/>
    <property type="match status" value="1"/>
</dbReference>
<evidence type="ECO:0000256" key="1">
    <source>
        <dbReference type="ARBA" id="ARBA00004141"/>
    </source>
</evidence>
<keyword evidence="4 6" id="KW-0472">Membrane</keyword>
<feature type="transmembrane region" description="Helical" evidence="6">
    <location>
        <begin position="277"/>
        <end position="295"/>
    </location>
</feature>
<accession>A0A8H3G184</accession>
<feature type="domain" description="Major facilitator superfamily (MFS) profile" evidence="7">
    <location>
        <begin position="81"/>
        <end position="545"/>
    </location>
</feature>
<dbReference type="Proteomes" id="UP000664521">
    <property type="component" value="Unassembled WGS sequence"/>
</dbReference>
<dbReference type="InterPro" id="IPR036259">
    <property type="entry name" value="MFS_trans_sf"/>
</dbReference>
<keyword evidence="9" id="KW-1185">Reference proteome</keyword>
<feature type="transmembrane region" description="Helical" evidence="6">
    <location>
        <begin position="347"/>
        <end position="369"/>
    </location>
</feature>
<dbReference type="Pfam" id="PF07690">
    <property type="entry name" value="MFS_1"/>
    <property type="match status" value="1"/>
</dbReference>
<feature type="transmembrane region" description="Helical" evidence="6">
    <location>
        <begin position="389"/>
        <end position="408"/>
    </location>
</feature>
<proteinExistence type="predicted"/>
<reference evidence="8" key="1">
    <citation type="submission" date="2021-03" db="EMBL/GenBank/DDBJ databases">
        <authorList>
            <person name="Tagirdzhanova G."/>
        </authorList>
    </citation>
    <scope>NUCLEOTIDE SEQUENCE</scope>
</reference>
<feature type="transmembrane region" description="Helical" evidence="6">
    <location>
        <begin position="236"/>
        <end position="256"/>
    </location>
</feature>
<dbReference type="InterPro" id="IPR011701">
    <property type="entry name" value="MFS"/>
</dbReference>
<dbReference type="GO" id="GO:0016020">
    <property type="term" value="C:membrane"/>
    <property type="evidence" value="ECO:0007669"/>
    <property type="project" value="UniProtKB-SubCell"/>
</dbReference>
<keyword evidence="2 6" id="KW-0812">Transmembrane</keyword>
<dbReference type="PANTHER" id="PTHR42718">
    <property type="entry name" value="MAJOR FACILITATOR SUPERFAMILY MULTIDRUG TRANSPORTER MFSC"/>
    <property type="match status" value="1"/>
</dbReference>
<evidence type="ECO:0000256" key="3">
    <source>
        <dbReference type="ARBA" id="ARBA00022989"/>
    </source>
</evidence>
<dbReference type="SUPFAM" id="SSF103473">
    <property type="entry name" value="MFS general substrate transporter"/>
    <property type="match status" value="1"/>
</dbReference>
<evidence type="ECO:0000313" key="8">
    <source>
        <dbReference type="EMBL" id="CAF9934381.1"/>
    </source>
</evidence>
<dbReference type="OrthoDB" id="2130629at2759"/>
<name>A0A8H3G184_9LECA</name>
<dbReference type="GO" id="GO:0022857">
    <property type="term" value="F:transmembrane transporter activity"/>
    <property type="evidence" value="ECO:0007669"/>
    <property type="project" value="InterPro"/>
</dbReference>